<reference evidence="3" key="1">
    <citation type="submission" date="2017-03" db="EMBL/GenBank/DDBJ databases">
        <authorList>
            <person name="Monnet C."/>
        </authorList>
    </citation>
    <scope>NUCLEOTIDE SEQUENCE [LARGE SCALE GENOMIC DNA]</scope>
    <source>
        <strain evidence="3">ATCC 49514</strain>
    </source>
</reference>
<keyword evidence="1" id="KW-0812">Transmembrane</keyword>
<name>A0A2H1JAQ7_9MICO</name>
<dbReference type="Proteomes" id="UP000234382">
    <property type="component" value="Unassembled WGS sequence"/>
</dbReference>
<accession>A0A2H1JAQ7</accession>
<evidence type="ECO:0000313" key="3">
    <source>
        <dbReference type="Proteomes" id="UP000234382"/>
    </source>
</evidence>
<keyword evidence="3" id="KW-1185">Reference proteome</keyword>
<keyword evidence="1" id="KW-1133">Transmembrane helix</keyword>
<evidence type="ECO:0000256" key="1">
    <source>
        <dbReference type="SAM" id="Phobius"/>
    </source>
</evidence>
<feature type="transmembrane region" description="Helical" evidence="1">
    <location>
        <begin position="65"/>
        <end position="85"/>
    </location>
</feature>
<sequence length="97" mass="10438">MMKSVAELPASFRVDVPLACRLVQYDETRSRRFPSADDVLVVSRAVAASGINAQLVQLYGPGTEASYFLGVGLAVIAVGGLTILVGKWSRRRMIGIK</sequence>
<evidence type="ECO:0000313" key="2">
    <source>
        <dbReference type="EMBL" id="SMX84418.1"/>
    </source>
</evidence>
<dbReference type="AlphaFoldDB" id="A0A2H1JAQ7"/>
<organism evidence="2 3">
    <name type="scientific">Brevibacterium iodinum ATCC 49514</name>
    <dbReference type="NCBI Taxonomy" id="1255616"/>
    <lineage>
        <taxon>Bacteria</taxon>
        <taxon>Bacillati</taxon>
        <taxon>Actinomycetota</taxon>
        <taxon>Actinomycetes</taxon>
        <taxon>Micrococcales</taxon>
        <taxon>Brevibacteriaceae</taxon>
        <taxon>Brevibacterium</taxon>
    </lineage>
</organism>
<dbReference type="RefSeq" id="WP_180954369.1">
    <property type="nucleotide sequence ID" value="NZ_FXYX01000010.1"/>
</dbReference>
<dbReference type="EMBL" id="FXYX01000010">
    <property type="protein sequence ID" value="SMX84418.1"/>
    <property type="molecule type" value="Genomic_DNA"/>
</dbReference>
<proteinExistence type="predicted"/>
<protein>
    <submittedName>
        <fullName evidence="2">Uncharacterized protein</fullName>
    </submittedName>
</protein>
<gene>
    <name evidence="2" type="ORF">BI49514_01797</name>
</gene>
<keyword evidence="1" id="KW-0472">Membrane</keyword>